<proteinExistence type="predicted"/>
<name>A0A2P2PGJ3_RHIMU</name>
<dbReference type="AlphaFoldDB" id="A0A2P2PGJ3"/>
<evidence type="ECO:0000256" key="1">
    <source>
        <dbReference type="SAM" id="MobiDB-lite"/>
    </source>
</evidence>
<sequence length="20" mass="2292">MAQMIYRIPTPKEKSSNLIA</sequence>
<protein>
    <submittedName>
        <fullName evidence="2">Uncharacterized protein</fullName>
    </submittedName>
</protein>
<evidence type="ECO:0000313" key="2">
    <source>
        <dbReference type="EMBL" id="MBX53888.1"/>
    </source>
</evidence>
<feature type="compositionally biased region" description="Basic and acidic residues" evidence="1">
    <location>
        <begin position="10"/>
        <end position="20"/>
    </location>
</feature>
<feature type="region of interest" description="Disordered" evidence="1">
    <location>
        <begin position="1"/>
        <end position="20"/>
    </location>
</feature>
<dbReference type="EMBL" id="GGEC01073404">
    <property type="protein sequence ID" value="MBX53888.1"/>
    <property type="molecule type" value="Transcribed_RNA"/>
</dbReference>
<organism evidence="2">
    <name type="scientific">Rhizophora mucronata</name>
    <name type="common">Asiatic mangrove</name>
    <dbReference type="NCBI Taxonomy" id="61149"/>
    <lineage>
        <taxon>Eukaryota</taxon>
        <taxon>Viridiplantae</taxon>
        <taxon>Streptophyta</taxon>
        <taxon>Embryophyta</taxon>
        <taxon>Tracheophyta</taxon>
        <taxon>Spermatophyta</taxon>
        <taxon>Magnoliopsida</taxon>
        <taxon>eudicotyledons</taxon>
        <taxon>Gunneridae</taxon>
        <taxon>Pentapetalae</taxon>
        <taxon>rosids</taxon>
        <taxon>fabids</taxon>
        <taxon>Malpighiales</taxon>
        <taxon>Rhizophoraceae</taxon>
        <taxon>Rhizophora</taxon>
    </lineage>
</organism>
<reference evidence="2" key="1">
    <citation type="submission" date="2018-02" db="EMBL/GenBank/DDBJ databases">
        <title>Rhizophora mucronata_Transcriptome.</title>
        <authorList>
            <person name="Meera S.P."/>
            <person name="Sreeshan A."/>
            <person name="Augustine A."/>
        </authorList>
    </citation>
    <scope>NUCLEOTIDE SEQUENCE</scope>
    <source>
        <tissue evidence="2">Leaf</tissue>
    </source>
</reference>
<accession>A0A2P2PGJ3</accession>